<dbReference type="AlphaFoldDB" id="A0A1M5IBK2"/>
<feature type="transmembrane region" description="Helical" evidence="7">
    <location>
        <begin position="102"/>
        <end position="131"/>
    </location>
</feature>
<dbReference type="PANTHER" id="PTHR33362">
    <property type="entry name" value="SIALIC ACID TRAP TRANSPORTER PERMEASE PROTEIN SIAT-RELATED"/>
    <property type="match status" value="1"/>
</dbReference>
<evidence type="ECO:0000256" key="6">
    <source>
        <dbReference type="ARBA" id="ARBA00023136"/>
    </source>
</evidence>
<feature type="transmembrane region" description="Helical" evidence="7">
    <location>
        <begin position="369"/>
        <end position="391"/>
    </location>
</feature>
<keyword evidence="3" id="KW-0997">Cell inner membrane</keyword>
<feature type="transmembrane region" description="Helical" evidence="7">
    <location>
        <begin position="178"/>
        <end position="199"/>
    </location>
</feature>
<keyword evidence="4 7" id="KW-0812">Transmembrane</keyword>
<dbReference type="PANTHER" id="PTHR33362:SF7">
    <property type="entry name" value="SLL1103 PROTEIN"/>
    <property type="match status" value="1"/>
</dbReference>
<dbReference type="Pfam" id="PF06808">
    <property type="entry name" value="DctM"/>
    <property type="match status" value="1"/>
</dbReference>
<feature type="transmembrane region" description="Helical" evidence="7">
    <location>
        <begin position="327"/>
        <end position="357"/>
    </location>
</feature>
<dbReference type="InterPro" id="IPR010656">
    <property type="entry name" value="DctM"/>
</dbReference>
<keyword evidence="10" id="KW-1185">Reference proteome</keyword>
<evidence type="ECO:0000256" key="7">
    <source>
        <dbReference type="SAM" id="Phobius"/>
    </source>
</evidence>
<evidence type="ECO:0000256" key="3">
    <source>
        <dbReference type="ARBA" id="ARBA00022519"/>
    </source>
</evidence>
<evidence type="ECO:0000313" key="10">
    <source>
        <dbReference type="Proteomes" id="UP000184076"/>
    </source>
</evidence>
<dbReference type="OrthoDB" id="5404879at2"/>
<organism evidence="9 10">
    <name type="scientific">Desulfacinum infernum DSM 9756</name>
    <dbReference type="NCBI Taxonomy" id="1121391"/>
    <lineage>
        <taxon>Bacteria</taxon>
        <taxon>Pseudomonadati</taxon>
        <taxon>Thermodesulfobacteriota</taxon>
        <taxon>Syntrophobacteria</taxon>
        <taxon>Syntrophobacterales</taxon>
        <taxon>Syntrophobacteraceae</taxon>
        <taxon>Desulfacinum</taxon>
    </lineage>
</organism>
<feature type="transmembrane region" description="Helical" evidence="7">
    <location>
        <begin position="220"/>
        <end position="247"/>
    </location>
</feature>
<feature type="transmembrane region" description="Helical" evidence="7">
    <location>
        <begin position="143"/>
        <end position="166"/>
    </location>
</feature>
<feature type="transmembrane region" description="Helical" evidence="7">
    <location>
        <begin position="63"/>
        <end position="82"/>
    </location>
</feature>
<feature type="domain" description="TRAP C4-dicarboxylate transport system permease DctM subunit" evidence="8">
    <location>
        <begin position="15"/>
        <end position="431"/>
    </location>
</feature>
<comment type="subcellular location">
    <subcellularLocation>
        <location evidence="1">Cell inner membrane</location>
        <topology evidence="1">Multi-pass membrane protein</topology>
    </subcellularLocation>
</comment>
<accession>A0A1M5IBK2</accession>
<evidence type="ECO:0000313" key="9">
    <source>
        <dbReference type="EMBL" id="SHG25631.1"/>
    </source>
</evidence>
<dbReference type="RefSeq" id="WP_073041930.1">
    <property type="nucleotide sequence ID" value="NZ_FQVB01000054.1"/>
</dbReference>
<keyword evidence="5 7" id="KW-1133">Transmembrane helix</keyword>
<feature type="transmembrane region" description="Helical" evidence="7">
    <location>
        <begin position="285"/>
        <end position="307"/>
    </location>
</feature>
<dbReference type="GO" id="GO:0005886">
    <property type="term" value="C:plasma membrane"/>
    <property type="evidence" value="ECO:0007669"/>
    <property type="project" value="UniProtKB-SubCell"/>
</dbReference>
<protein>
    <submittedName>
        <fullName evidence="9">TRAP transporter, DctM subunit</fullName>
    </submittedName>
</protein>
<reference evidence="10" key="1">
    <citation type="submission" date="2016-11" db="EMBL/GenBank/DDBJ databases">
        <authorList>
            <person name="Varghese N."/>
            <person name="Submissions S."/>
        </authorList>
    </citation>
    <scope>NUCLEOTIDE SEQUENCE [LARGE SCALE GENOMIC DNA]</scope>
    <source>
        <strain evidence="10">DSM 9756</strain>
    </source>
</reference>
<dbReference type="InterPro" id="IPR004681">
    <property type="entry name" value="TRAP_DctM"/>
</dbReference>
<dbReference type="EMBL" id="FQVB01000054">
    <property type="protein sequence ID" value="SHG25631.1"/>
    <property type="molecule type" value="Genomic_DNA"/>
</dbReference>
<dbReference type="GO" id="GO:0022857">
    <property type="term" value="F:transmembrane transporter activity"/>
    <property type="evidence" value="ECO:0007669"/>
    <property type="project" value="TreeGrafter"/>
</dbReference>
<dbReference type="Proteomes" id="UP000184076">
    <property type="component" value="Unassembled WGS sequence"/>
</dbReference>
<keyword evidence="2" id="KW-1003">Cell membrane</keyword>
<evidence type="ECO:0000259" key="8">
    <source>
        <dbReference type="Pfam" id="PF06808"/>
    </source>
</evidence>
<evidence type="ECO:0000256" key="1">
    <source>
        <dbReference type="ARBA" id="ARBA00004429"/>
    </source>
</evidence>
<dbReference type="STRING" id="1121391.SAMN02745206_03565"/>
<sequence length="441" mass="47132">MEMTFNEMLGMLSLVGLLLAFVSGFPISFTMMFIGLAFGYLGIGKLVFHLMNIQFYQVMSDPVLGAIPFFLFMGYILESAGLMDNLFHSIQKLLAPVPGSLYLAIILTATIFAAATGIVGSSITLLCMMAGPAMARSNYDIRMGAGAIAAGGTLGILIPPSIMLVVMGPLMGVPVTDLFAGAVIPGLLLSGIYIAYSLIRCFFQPQYGPPLAKELRAESMGALVVDLIKGVVPLILLIGATLGSILAGLATPTEASACGALGAFLLVVCYGKFKWENLKGAMYSTAKLSAMILIMIAASNFYGSVFSRLGGAGWLSNQLVSMSLPPMGMVILIMGLVFLLGWAMEWVPIVLIILPIMMPTVRALGIDPLWFAIVYAVTLQTSWLTPPVALSCYFIKGCLPHWQLSDIYRGMFQYIACQAVGIALILLFPSIVTWLPSIIGK</sequence>
<feature type="transmembrane region" description="Helical" evidence="7">
    <location>
        <begin position="411"/>
        <end position="435"/>
    </location>
</feature>
<proteinExistence type="predicted"/>
<evidence type="ECO:0000256" key="5">
    <source>
        <dbReference type="ARBA" id="ARBA00022989"/>
    </source>
</evidence>
<evidence type="ECO:0000256" key="4">
    <source>
        <dbReference type="ARBA" id="ARBA00022692"/>
    </source>
</evidence>
<keyword evidence="6 7" id="KW-0472">Membrane</keyword>
<name>A0A1M5IBK2_9BACT</name>
<evidence type="ECO:0000256" key="2">
    <source>
        <dbReference type="ARBA" id="ARBA00022475"/>
    </source>
</evidence>
<gene>
    <name evidence="9" type="ORF">SAMN02745206_03565</name>
</gene>
<feature type="transmembrane region" description="Helical" evidence="7">
    <location>
        <begin position="253"/>
        <end position="273"/>
    </location>
</feature>